<evidence type="ECO:0000313" key="4">
    <source>
        <dbReference type="Proteomes" id="UP001139226"/>
    </source>
</evidence>
<dbReference type="InterPro" id="IPR015943">
    <property type="entry name" value="WD40/YVTN_repeat-like_dom_sf"/>
</dbReference>
<dbReference type="AlphaFoldDB" id="A0A9X2ABK7"/>
<dbReference type="RefSeq" id="WP_240713377.1">
    <property type="nucleotide sequence ID" value="NZ_JAKVTV010000002.1"/>
</dbReference>
<dbReference type="InterPro" id="IPR011048">
    <property type="entry name" value="Haem_d1_sf"/>
</dbReference>
<dbReference type="InterPro" id="IPR019405">
    <property type="entry name" value="Lactonase_7-beta_prop"/>
</dbReference>
<proteinExistence type="inferred from homology"/>
<dbReference type="Gene3D" id="2.130.10.10">
    <property type="entry name" value="YVTN repeat-like/Quinoprotein amine dehydrogenase"/>
    <property type="match status" value="1"/>
</dbReference>
<comment type="similarity">
    <text evidence="1">Belongs to the cycloisomerase 2 family.</text>
</comment>
<keyword evidence="2" id="KW-0119">Carbohydrate metabolism</keyword>
<evidence type="ECO:0000256" key="2">
    <source>
        <dbReference type="ARBA" id="ARBA00022526"/>
    </source>
</evidence>
<dbReference type="GO" id="GO:0006006">
    <property type="term" value="P:glucose metabolic process"/>
    <property type="evidence" value="ECO:0007669"/>
    <property type="project" value="UniProtKB-KW"/>
</dbReference>
<accession>A0A9X2ABK7</accession>
<evidence type="ECO:0000313" key="3">
    <source>
        <dbReference type="EMBL" id="MCH4823213.1"/>
    </source>
</evidence>
<dbReference type="Pfam" id="PF10282">
    <property type="entry name" value="Lactonase"/>
    <property type="match status" value="1"/>
</dbReference>
<keyword evidence="4" id="KW-1185">Reference proteome</keyword>
<protein>
    <submittedName>
        <fullName evidence="3">Lactonase family protein</fullName>
    </submittedName>
</protein>
<gene>
    <name evidence="3" type="ORF">ML462_08500</name>
</gene>
<dbReference type="GO" id="GO:0017057">
    <property type="term" value="F:6-phosphogluconolactonase activity"/>
    <property type="evidence" value="ECO:0007669"/>
    <property type="project" value="TreeGrafter"/>
</dbReference>
<sequence>MMRKIMIVGLLSIVFSKDISAQAEKLKKQDSVNMIYVGTYTKKEGHVDGKGRGIYLLEQHHDEGTLRMLGLAAELTNPSFVKVGKMGKYLYAVSELGPQDAETGYIHSFEILEDGKLKHLSKLTTGGLAPCHIALDRAGKHVFVSNYLGGIVMVYKINSDGSLTQSQELSLENPDTANAHSLKISGDNRYAYIADLGNDKIWIYHFDVMEGKLKPHHQKFIQLKKGAGPRHLSFTKNGSYLYSINELNSTVSAFKAQKDGSLVHIQDISSIPASYRQGNAAADIHIHPLGKFLYTSNRGHDSISIFEIDAETGKLSNVDYIPIAGKTPRNFAISPFGKFLYAASQDTGNLTTYRINEDTGKLKPIPPVFEVKTPVCLEFARK</sequence>
<dbReference type="PANTHER" id="PTHR30344">
    <property type="entry name" value="6-PHOSPHOGLUCONOLACTONASE-RELATED"/>
    <property type="match status" value="1"/>
</dbReference>
<dbReference type="EMBL" id="JAKVTV010000002">
    <property type="protein sequence ID" value="MCH4823213.1"/>
    <property type="molecule type" value="Genomic_DNA"/>
</dbReference>
<keyword evidence="2" id="KW-0313">Glucose metabolism</keyword>
<name>A0A9X2ABK7_9FLAO</name>
<organism evidence="3 4">
    <name type="scientific">Christiangramia lutea</name>
    <dbReference type="NCBI Taxonomy" id="1607951"/>
    <lineage>
        <taxon>Bacteria</taxon>
        <taxon>Pseudomonadati</taxon>
        <taxon>Bacteroidota</taxon>
        <taxon>Flavobacteriia</taxon>
        <taxon>Flavobacteriales</taxon>
        <taxon>Flavobacteriaceae</taxon>
        <taxon>Christiangramia</taxon>
    </lineage>
</organism>
<comment type="caution">
    <text evidence="3">The sequence shown here is derived from an EMBL/GenBank/DDBJ whole genome shotgun (WGS) entry which is preliminary data.</text>
</comment>
<dbReference type="SUPFAM" id="SSF51004">
    <property type="entry name" value="C-terminal (heme d1) domain of cytochrome cd1-nitrite reductase"/>
    <property type="match status" value="1"/>
</dbReference>
<reference evidence="3" key="1">
    <citation type="submission" date="2022-03" db="EMBL/GenBank/DDBJ databases">
        <title>Gramella crocea sp. nov., isolated from activated sludge of a seafood processing plant.</title>
        <authorList>
            <person name="Zhang X."/>
        </authorList>
    </citation>
    <scope>NUCLEOTIDE SEQUENCE</scope>
    <source>
        <strain evidence="3">YJ019</strain>
    </source>
</reference>
<dbReference type="Proteomes" id="UP001139226">
    <property type="component" value="Unassembled WGS sequence"/>
</dbReference>
<evidence type="ECO:0000256" key="1">
    <source>
        <dbReference type="ARBA" id="ARBA00005564"/>
    </source>
</evidence>
<dbReference type="PANTHER" id="PTHR30344:SF1">
    <property type="entry name" value="6-PHOSPHOGLUCONOLACTONASE"/>
    <property type="match status" value="1"/>
</dbReference>
<dbReference type="InterPro" id="IPR050282">
    <property type="entry name" value="Cycloisomerase_2"/>
</dbReference>